<accession>A0AC59ZK04</accession>
<protein>
    <submittedName>
        <fullName evidence="1">Uncharacterized protein</fullName>
    </submittedName>
</protein>
<dbReference type="Proteomes" id="UP001162501">
    <property type="component" value="Chromosome 3"/>
</dbReference>
<evidence type="ECO:0000313" key="2">
    <source>
        <dbReference type="Proteomes" id="UP001162501"/>
    </source>
</evidence>
<dbReference type="EMBL" id="OX596087">
    <property type="protein sequence ID" value="CAN0448353.1"/>
    <property type="molecule type" value="Genomic_DNA"/>
</dbReference>
<evidence type="ECO:0000313" key="1">
    <source>
        <dbReference type="EMBL" id="CAN0448353.1"/>
    </source>
</evidence>
<proteinExistence type="predicted"/>
<gene>
    <name evidence="1" type="ORF">MRATA1EN22A_LOCUS19499</name>
</gene>
<organism evidence="1 2">
    <name type="scientific">Rangifer tarandus platyrhynchus</name>
    <name type="common">Svalbard reindeer</name>
    <dbReference type="NCBI Taxonomy" id="3082113"/>
    <lineage>
        <taxon>Eukaryota</taxon>
        <taxon>Metazoa</taxon>
        <taxon>Chordata</taxon>
        <taxon>Craniata</taxon>
        <taxon>Vertebrata</taxon>
        <taxon>Euteleostomi</taxon>
        <taxon>Mammalia</taxon>
        <taxon>Eutheria</taxon>
        <taxon>Laurasiatheria</taxon>
        <taxon>Artiodactyla</taxon>
        <taxon>Ruminantia</taxon>
        <taxon>Pecora</taxon>
        <taxon>Cervidae</taxon>
        <taxon>Odocoileinae</taxon>
        <taxon>Rangifer</taxon>
    </lineage>
</organism>
<reference evidence="1" key="2">
    <citation type="submission" date="2025-03" db="EMBL/GenBank/DDBJ databases">
        <authorList>
            <consortium name="ELIXIR-Norway"/>
            <consortium name="Elixir Norway"/>
        </authorList>
    </citation>
    <scope>NUCLEOTIDE SEQUENCE</scope>
</reference>
<sequence length="143" mass="15444">MYFHDIKYHECAIWLGYTKHKGEVWGQKGRTSPRVKGDGAVKGSSGMMKCSKIDCGDASATLCCCILARSCPTLCEPMDCSLPGSLPSMEFSRQEYWSGLPFLPPVDLPDLGIKSSSPASPALQADSFPLSFPSGKPNSPFCD</sequence>
<reference evidence="1" key="1">
    <citation type="submission" date="2023-05" db="EMBL/GenBank/DDBJ databases">
        <authorList>
            <consortium name="ELIXIR-Norway"/>
        </authorList>
    </citation>
    <scope>NUCLEOTIDE SEQUENCE</scope>
</reference>
<name>A0AC59ZK04_RANTA</name>